<evidence type="ECO:0000256" key="3">
    <source>
        <dbReference type="ARBA" id="ARBA00022729"/>
    </source>
</evidence>
<dbReference type="GO" id="GO:0070008">
    <property type="term" value="F:serine-type exopeptidase activity"/>
    <property type="evidence" value="ECO:0007669"/>
    <property type="project" value="InterPro"/>
</dbReference>
<reference evidence="7" key="5">
    <citation type="submission" date="2025-09" db="UniProtKB">
        <authorList>
            <consortium name="Ensembl"/>
        </authorList>
    </citation>
    <scope>IDENTIFICATION</scope>
</reference>
<sequence>MALVVFSIVLLISSEWYVSGFYHSRYVRRFRLESFHEPIEHWFVQKVNHFNVADGRVWNQRFYINDTYYKPGSPVFLMIGGEGALNPTWMEHGTWLTYAKKLNALCIFLEHRFYGKSWPTQDLSTANLHYLRSSQALADLAHFRNMMGVKMNLTLNKWIAFGGSYPGTLAAWFRLKYPHLVYGAVATSAPMRAVINFTEYLEVVSNALAAYSPQCPLLVKNASDSLVKMLKKHSSIKKISKDFKLCERLKIRSYMDSSYFLEALAGNFMDVVQYNEDNRIFEVSAAGTNITIQVLCDIMANSSLGVPYKRYAAIVQMMLQIYDEKCLDTSYSKFLQDMSNITWTGLAADGNRQWEYQSCAEFGFFQSADSILQPFSGFSRRYKLQQCVDIFGPKFNASAVANAIQQTNECYGGLNIKSSRIVFPTGSMDPWHILSITKNLSVDVPAIYIQGTAHCANMYPARSEDLPQLTRAREEILQLLQNWLK</sequence>
<dbReference type="GO" id="GO:0008239">
    <property type="term" value="F:dipeptidyl-peptidase activity"/>
    <property type="evidence" value="ECO:0007669"/>
    <property type="project" value="TreeGrafter"/>
</dbReference>
<reference evidence="8" key="1">
    <citation type="journal article" date="2006" name="Science">
        <title>Ancient noncoding elements conserved in the human genome.</title>
        <authorList>
            <person name="Venkatesh B."/>
            <person name="Kirkness E.F."/>
            <person name="Loh Y.H."/>
            <person name="Halpern A.L."/>
            <person name="Lee A.P."/>
            <person name="Johnson J."/>
            <person name="Dandona N."/>
            <person name="Viswanathan L.D."/>
            <person name="Tay A."/>
            <person name="Venter J.C."/>
            <person name="Strausberg R.L."/>
            <person name="Brenner S."/>
        </authorList>
    </citation>
    <scope>NUCLEOTIDE SEQUENCE [LARGE SCALE GENOMIC DNA]</scope>
</reference>
<proteinExistence type="inferred from homology"/>
<dbReference type="InterPro" id="IPR042269">
    <property type="entry name" value="Ser_carbopepase_S28_SKS"/>
</dbReference>
<evidence type="ECO:0000256" key="5">
    <source>
        <dbReference type="ARBA" id="ARBA00023180"/>
    </source>
</evidence>
<dbReference type="AlphaFoldDB" id="A0A4W3KCS1"/>
<dbReference type="OMA" id="HYAEHFG"/>
<dbReference type="PANTHER" id="PTHR11010">
    <property type="entry name" value="PROTEASE S28 PRO-X CARBOXYPEPTIDASE-RELATED"/>
    <property type="match status" value="1"/>
</dbReference>
<gene>
    <name evidence="7" type="primary">prss59</name>
</gene>
<dbReference type="Proteomes" id="UP000314986">
    <property type="component" value="Unassembled WGS sequence"/>
</dbReference>
<dbReference type="InParanoid" id="A0A4W3KCS1"/>
<evidence type="ECO:0000313" key="8">
    <source>
        <dbReference type="Proteomes" id="UP000314986"/>
    </source>
</evidence>
<reference evidence="7" key="4">
    <citation type="submission" date="2025-08" db="UniProtKB">
        <authorList>
            <consortium name="Ensembl"/>
        </authorList>
    </citation>
    <scope>IDENTIFICATION</scope>
</reference>
<dbReference type="InterPro" id="IPR008758">
    <property type="entry name" value="Peptidase_S28"/>
</dbReference>
<reference evidence="8" key="2">
    <citation type="journal article" date="2007" name="PLoS Biol.">
        <title>Survey sequencing and comparative analysis of the elephant shark (Callorhinchus milii) genome.</title>
        <authorList>
            <person name="Venkatesh B."/>
            <person name="Kirkness E.F."/>
            <person name="Loh Y.H."/>
            <person name="Halpern A.L."/>
            <person name="Lee A.P."/>
            <person name="Johnson J."/>
            <person name="Dandona N."/>
            <person name="Viswanathan L.D."/>
            <person name="Tay A."/>
            <person name="Venter J.C."/>
            <person name="Strausberg R.L."/>
            <person name="Brenner S."/>
        </authorList>
    </citation>
    <scope>NUCLEOTIDE SEQUENCE [LARGE SCALE GENOMIC DNA]</scope>
</reference>
<keyword evidence="8" id="KW-1185">Reference proteome</keyword>
<dbReference type="PANTHER" id="PTHR11010:SF117">
    <property type="entry name" value="SERINE PROTEASE 16"/>
    <property type="match status" value="1"/>
</dbReference>
<accession>A0A4W3KCS1</accession>
<evidence type="ECO:0000256" key="4">
    <source>
        <dbReference type="ARBA" id="ARBA00022801"/>
    </source>
</evidence>
<dbReference type="GO" id="GO:0006508">
    <property type="term" value="P:proteolysis"/>
    <property type="evidence" value="ECO:0007669"/>
    <property type="project" value="UniProtKB-KW"/>
</dbReference>
<feature type="signal peptide" evidence="6">
    <location>
        <begin position="1"/>
        <end position="20"/>
    </location>
</feature>
<dbReference type="Ensembl" id="ENSCMIT00000043812.1">
    <property type="protein sequence ID" value="ENSCMIP00000043190.1"/>
    <property type="gene ID" value="ENSCMIG00000017920.1"/>
</dbReference>
<keyword evidence="3 6" id="KW-0732">Signal</keyword>
<reference evidence="8" key="3">
    <citation type="journal article" date="2014" name="Nature">
        <title>Elephant shark genome provides unique insights into gnathostome evolution.</title>
        <authorList>
            <consortium name="International Elephant Shark Genome Sequencing Consortium"/>
            <person name="Venkatesh B."/>
            <person name="Lee A.P."/>
            <person name="Ravi V."/>
            <person name="Maurya A.K."/>
            <person name="Lian M.M."/>
            <person name="Swann J.B."/>
            <person name="Ohta Y."/>
            <person name="Flajnik M.F."/>
            <person name="Sutoh Y."/>
            <person name="Kasahara M."/>
            <person name="Hoon S."/>
            <person name="Gangu V."/>
            <person name="Roy S.W."/>
            <person name="Irimia M."/>
            <person name="Korzh V."/>
            <person name="Kondrychyn I."/>
            <person name="Lim Z.W."/>
            <person name="Tay B.H."/>
            <person name="Tohari S."/>
            <person name="Kong K.W."/>
            <person name="Ho S."/>
            <person name="Lorente-Galdos B."/>
            <person name="Quilez J."/>
            <person name="Marques-Bonet T."/>
            <person name="Raney B.J."/>
            <person name="Ingham P.W."/>
            <person name="Tay A."/>
            <person name="Hillier L.W."/>
            <person name="Minx P."/>
            <person name="Boehm T."/>
            <person name="Wilson R.K."/>
            <person name="Brenner S."/>
            <person name="Warren W.C."/>
        </authorList>
    </citation>
    <scope>NUCLEOTIDE SEQUENCE [LARGE SCALE GENOMIC DNA]</scope>
</reference>
<evidence type="ECO:0000256" key="2">
    <source>
        <dbReference type="ARBA" id="ARBA00022670"/>
    </source>
</evidence>
<keyword evidence="5" id="KW-0325">Glycoprotein</keyword>
<comment type="similarity">
    <text evidence="1">Belongs to the peptidase S28 family.</text>
</comment>
<dbReference type="SUPFAM" id="SSF53474">
    <property type="entry name" value="alpha/beta-Hydrolases"/>
    <property type="match status" value="1"/>
</dbReference>
<keyword evidence="4" id="KW-0378">Hydrolase</keyword>
<dbReference type="GeneTree" id="ENSGT00940000164087"/>
<evidence type="ECO:0000256" key="6">
    <source>
        <dbReference type="SAM" id="SignalP"/>
    </source>
</evidence>
<name>A0A4W3KCS1_CALMI</name>
<dbReference type="FunFam" id="1.20.120.980:FF:000003">
    <property type="entry name" value="Serine protease 16"/>
    <property type="match status" value="1"/>
</dbReference>
<dbReference type="Gene3D" id="3.40.50.1820">
    <property type="entry name" value="alpha/beta hydrolase"/>
    <property type="match status" value="1"/>
</dbReference>
<dbReference type="InterPro" id="IPR029058">
    <property type="entry name" value="AB_hydrolase_fold"/>
</dbReference>
<feature type="chain" id="PRO_5021398533" evidence="6">
    <location>
        <begin position="21"/>
        <end position="485"/>
    </location>
</feature>
<evidence type="ECO:0000256" key="1">
    <source>
        <dbReference type="ARBA" id="ARBA00011079"/>
    </source>
</evidence>
<dbReference type="Pfam" id="PF05577">
    <property type="entry name" value="Peptidase_S28"/>
    <property type="match status" value="1"/>
</dbReference>
<keyword evidence="2" id="KW-0645">Protease</keyword>
<organism evidence="7 8">
    <name type="scientific">Callorhinchus milii</name>
    <name type="common">Ghost shark</name>
    <dbReference type="NCBI Taxonomy" id="7868"/>
    <lineage>
        <taxon>Eukaryota</taxon>
        <taxon>Metazoa</taxon>
        <taxon>Chordata</taxon>
        <taxon>Craniata</taxon>
        <taxon>Vertebrata</taxon>
        <taxon>Chondrichthyes</taxon>
        <taxon>Holocephali</taxon>
        <taxon>Chimaeriformes</taxon>
        <taxon>Callorhinchidae</taxon>
        <taxon>Callorhinchus</taxon>
    </lineage>
</organism>
<evidence type="ECO:0000313" key="7">
    <source>
        <dbReference type="Ensembl" id="ENSCMIP00000043190.1"/>
    </source>
</evidence>
<protein>
    <submittedName>
        <fullName evidence="7">Serine protease 59, putative</fullName>
    </submittedName>
</protein>
<dbReference type="Gene3D" id="1.20.120.980">
    <property type="entry name" value="Serine carboxypeptidase S28, SKS domain"/>
    <property type="match status" value="1"/>
</dbReference>